<feature type="region of interest" description="Disordered" evidence="2">
    <location>
        <begin position="15"/>
        <end position="38"/>
    </location>
</feature>
<reference evidence="4 5" key="1">
    <citation type="submission" date="2015-09" db="EMBL/GenBank/DDBJ databases">
        <title>Sorangium comparison.</title>
        <authorList>
            <person name="Zaburannyi N."/>
            <person name="Bunk B."/>
            <person name="Overmann J."/>
            <person name="Mueller R."/>
        </authorList>
    </citation>
    <scope>NUCLEOTIDE SEQUENCE [LARGE SCALE GENOMIC DNA]</scope>
    <source>
        <strain evidence="4 5">So ce836</strain>
    </source>
</reference>
<keyword evidence="1" id="KW-0408">Iron</keyword>
<evidence type="ECO:0000259" key="3">
    <source>
        <dbReference type="SMART" id="SM00899"/>
    </source>
</evidence>
<name>A0A4P2R399_SORCE</name>
<dbReference type="InterPro" id="IPR007167">
    <property type="entry name" value="Fe-transptr_FeoA-like"/>
</dbReference>
<feature type="domain" description="Ferrous iron transporter FeoA-like" evidence="3">
    <location>
        <begin position="41"/>
        <end position="114"/>
    </location>
</feature>
<evidence type="ECO:0000313" key="5">
    <source>
        <dbReference type="Proteomes" id="UP000295497"/>
    </source>
</evidence>
<organism evidence="4 5">
    <name type="scientific">Sorangium cellulosum</name>
    <name type="common">Polyangium cellulosum</name>
    <dbReference type="NCBI Taxonomy" id="56"/>
    <lineage>
        <taxon>Bacteria</taxon>
        <taxon>Pseudomonadati</taxon>
        <taxon>Myxococcota</taxon>
        <taxon>Polyangia</taxon>
        <taxon>Polyangiales</taxon>
        <taxon>Polyangiaceae</taxon>
        <taxon>Sorangium</taxon>
    </lineage>
</organism>
<evidence type="ECO:0000313" key="4">
    <source>
        <dbReference type="EMBL" id="AUX37500.1"/>
    </source>
</evidence>
<dbReference type="RefSeq" id="WP_237244693.1">
    <property type="nucleotide sequence ID" value="NZ_CP012672.1"/>
</dbReference>
<dbReference type="InterPro" id="IPR038157">
    <property type="entry name" value="FeoA_core_dom"/>
</dbReference>
<dbReference type="Proteomes" id="UP000295497">
    <property type="component" value="Chromosome"/>
</dbReference>
<dbReference type="AlphaFoldDB" id="A0A4P2R399"/>
<dbReference type="GO" id="GO:0046914">
    <property type="term" value="F:transition metal ion binding"/>
    <property type="evidence" value="ECO:0007669"/>
    <property type="project" value="InterPro"/>
</dbReference>
<protein>
    <recommendedName>
        <fullName evidence="3">Ferrous iron transporter FeoA-like domain-containing protein</fullName>
    </recommendedName>
</protein>
<dbReference type="EMBL" id="CP012672">
    <property type="protein sequence ID" value="AUX37500.1"/>
    <property type="molecule type" value="Genomic_DNA"/>
</dbReference>
<dbReference type="InterPro" id="IPR008988">
    <property type="entry name" value="Transcriptional_repressor_C"/>
</dbReference>
<dbReference type="Gene3D" id="2.30.30.90">
    <property type="match status" value="1"/>
</dbReference>
<dbReference type="SUPFAM" id="SSF50037">
    <property type="entry name" value="C-terminal domain of transcriptional repressors"/>
    <property type="match status" value="1"/>
</dbReference>
<dbReference type="SMART" id="SM00899">
    <property type="entry name" value="FeoA"/>
    <property type="match status" value="1"/>
</dbReference>
<evidence type="ECO:0000256" key="2">
    <source>
        <dbReference type="SAM" id="MobiDB-lite"/>
    </source>
</evidence>
<evidence type="ECO:0000256" key="1">
    <source>
        <dbReference type="ARBA" id="ARBA00023004"/>
    </source>
</evidence>
<proteinExistence type="predicted"/>
<accession>A0A4P2R399</accession>
<dbReference type="Pfam" id="PF04023">
    <property type="entry name" value="FeoA"/>
    <property type="match status" value="1"/>
</dbReference>
<sequence length="120" mass="12000">MPGISSPVLLDPIPLDPSSATLRPTGVGAPHLDAHDAPATGPLAEVRAGERAVVVEVGLDADLAGWLGAMGLGPGQTLTLIRRAAFGGPLHVRTGSGGELAINAGLARSILVAPLPNRIP</sequence>
<gene>
    <name evidence="4" type="ORF">SOCE836_097250</name>
</gene>